<dbReference type="InterPro" id="IPR019861">
    <property type="entry name" value="PorP/SprF_Bacteroidetes"/>
</dbReference>
<dbReference type="EMBL" id="DF968182">
    <property type="protein sequence ID" value="GAP41876.1"/>
    <property type="molecule type" value="Genomic_DNA"/>
</dbReference>
<feature type="chain" id="PRO_5006633260" evidence="1">
    <location>
        <begin position="19"/>
        <end position="305"/>
    </location>
</feature>
<dbReference type="Pfam" id="PF11751">
    <property type="entry name" value="PorP_SprF"/>
    <property type="match status" value="1"/>
</dbReference>
<gene>
    <name evidence="2" type="ORF">TBC1_112</name>
</gene>
<evidence type="ECO:0000313" key="3">
    <source>
        <dbReference type="Proteomes" id="UP000053091"/>
    </source>
</evidence>
<feature type="signal peptide" evidence="1">
    <location>
        <begin position="1"/>
        <end position="18"/>
    </location>
</feature>
<dbReference type="Proteomes" id="UP000053091">
    <property type="component" value="Unassembled WGS sequence"/>
</dbReference>
<keyword evidence="3" id="KW-1185">Reference proteome</keyword>
<organism evidence="2">
    <name type="scientific">Lentimicrobium saccharophilum</name>
    <dbReference type="NCBI Taxonomy" id="1678841"/>
    <lineage>
        <taxon>Bacteria</taxon>
        <taxon>Pseudomonadati</taxon>
        <taxon>Bacteroidota</taxon>
        <taxon>Bacteroidia</taxon>
        <taxon>Bacteroidales</taxon>
        <taxon>Lentimicrobiaceae</taxon>
        <taxon>Lentimicrobium</taxon>
    </lineage>
</organism>
<sequence length="305" mass="35422">MKKLTGLIFLFFSITAFAQQDPLFSQYMFNKLALNPAYAGSHEMLTIDMLNRYQWVGIDGAPRTFTVGAHMPTRNFKVGLGIYAYQDVLGPTKNQGLMATYAYRLLMGKSILSFGLQAGFKYFDFDWRQINVEDPDFTFTPEEFQRFTPDANFGIYYQNNRFFAGVSSKQLFQNEYGMVQVDGKTTYTKLLRHFYGLAGGAIPIDEKIVFRPSVLAKFVKNAPLQVDVNASVLFDNIFWIGMSYRTEKALVFMTEFRISEKFRVGYSYDYYLNEILPHNKGSHEFRLGFDLDIYKERMLTPRFFF</sequence>
<evidence type="ECO:0000313" key="2">
    <source>
        <dbReference type="EMBL" id="GAP41876.1"/>
    </source>
</evidence>
<dbReference type="PATRIC" id="fig|1678841.3.peg.2"/>
<name>A0A0S7BXB4_9BACT</name>
<dbReference type="RefSeq" id="WP_062036698.1">
    <property type="nucleotide sequence ID" value="NZ_DF968182.1"/>
</dbReference>
<accession>A0A0S7BXB4</accession>
<dbReference type="NCBIfam" id="TIGR03519">
    <property type="entry name" value="T9SS_PorP_fam"/>
    <property type="match status" value="1"/>
</dbReference>
<protein>
    <submittedName>
        <fullName evidence="2">Bacteroidetes-specific putative membrane protein</fullName>
    </submittedName>
</protein>
<proteinExistence type="predicted"/>
<dbReference type="STRING" id="1678841.TBC1_112"/>
<dbReference type="AlphaFoldDB" id="A0A0S7BXB4"/>
<evidence type="ECO:0000256" key="1">
    <source>
        <dbReference type="SAM" id="SignalP"/>
    </source>
</evidence>
<keyword evidence="1" id="KW-0732">Signal</keyword>
<reference evidence="2" key="1">
    <citation type="journal article" date="2015" name="Genome Announc.">
        <title>Draft Genome Sequence of Bacteroidales Strain TBC1, a Novel Isolate from a Methanogenic Wastewater Treatment System.</title>
        <authorList>
            <person name="Tourlousse D.M."/>
            <person name="Matsuura N."/>
            <person name="Sun L."/>
            <person name="Toyonaga M."/>
            <person name="Kuroda K."/>
            <person name="Ohashi A."/>
            <person name="Cruz R."/>
            <person name="Yamaguchi T."/>
            <person name="Sekiguchi Y."/>
        </authorList>
    </citation>
    <scope>NUCLEOTIDE SEQUENCE [LARGE SCALE GENOMIC DNA]</scope>
    <source>
        <strain evidence="2">TBC1</strain>
    </source>
</reference>